<accession>A0A1J9Q9Y5</accession>
<dbReference type="PANTHER" id="PTHR46411:SF3">
    <property type="entry name" value="AAA+ ATPASE DOMAIN-CONTAINING PROTEIN"/>
    <property type="match status" value="1"/>
</dbReference>
<dbReference type="InterPro" id="IPR054289">
    <property type="entry name" value="DUF7025"/>
</dbReference>
<protein>
    <recommendedName>
        <fullName evidence="2">AAA+ ATPase domain-containing protein</fullName>
    </recommendedName>
</protein>
<dbReference type="VEuPathDB" id="FungiDB:ACJ73_02991"/>
<dbReference type="OrthoDB" id="4183084at2759"/>
<dbReference type="InterPro" id="IPR027417">
    <property type="entry name" value="P-loop_NTPase"/>
</dbReference>
<evidence type="ECO:0000313" key="4">
    <source>
        <dbReference type="Proteomes" id="UP000242791"/>
    </source>
</evidence>
<comment type="caution">
    <text evidence="3">The sequence shown here is derived from an EMBL/GenBank/DDBJ whole genome shotgun (WGS) entry which is preliminary data.</text>
</comment>
<dbReference type="AlphaFoldDB" id="A0A1J9Q9Y5"/>
<gene>
    <name evidence="3" type="ORF">ACJ73_02991</name>
</gene>
<dbReference type="InterPro" id="IPR003593">
    <property type="entry name" value="AAA+_ATPase"/>
</dbReference>
<dbReference type="SUPFAM" id="SSF52540">
    <property type="entry name" value="P-loop containing nucleoside triphosphate hydrolases"/>
    <property type="match status" value="1"/>
</dbReference>
<evidence type="ECO:0000256" key="1">
    <source>
        <dbReference type="SAM" id="MobiDB-lite"/>
    </source>
</evidence>
<evidence type="ECO:0000259" key="2">
    <source>
        <dbReference type="SMART" id="SM00382"/>
    </source>
</evidence>
<dbReference type="GO" id="GO:0016887">
    <property type="term" value="F:ATP hydrolysis activity"/>
    <property type="evidence" value="ECO:0007669"/>
    <property type="project" value="InterPro"/>
</dbReference>
<organism evidence="3 4">
    <name type="scientific">Blastomyces percursus</name>
    <dbReference type="NCBI Taxonomy" id="1658174"/>
    <lineage>
        <taxon>Eukaryota</taxon>
        <taxon>Fungi</taxon>
        <taxon>Dikarya</taxon>
        <taxon>Ascomycota</taxon>
        <taxon>Pezizomycotina</taxon>
        <taxon>Eurotiomycetes</taxon>
        <taxon>Eurotiomycetidae</taxon>
        <taxon>Onygenales</taxon>
        <taxon>Ajellomycetaceae</taxon>
        <taxon>Blastomyces</taxon>
    </lineage>
</organism>
<feature type="region of interest" description="Disordered" evidence="1">
    <location>
        <begin position="1"/>
        <end position="40"/>
    </location>
</feature>
<dbReference type="EMBL" id="LGTZ01000341">
    <property type="protein sequence ID" value="OJD25638.1"/>
    <property type="molecule type" value="Genomic_DNA"/>
</dbReference>
<sequence>MSKPTESNSTKAPSPSSSSPTPLLTLPGSPNNEDPPQHVTMEQLQQIFMAALHQVKQPSESSEPIADVKSEIRKNKGGLSSSLCSLPARWDKDNSKYKIVESVGEDKALDDLDQMTKETKTFVDIKSEALLGVLREIMRDVRAINLREDKLSIECNFLYNFLSDLEKYTIKKGRNHRDPCSKHVDMLIKYIKETYASNNPEPFATSEEGREITYDLLWTMFKPVIFVYSTFLGTGKPRCVMFDAGDEKTKMNGIKYFSLDCRYLDFDGEVFGEAGTQLEVVRFHGPRPIHNLDAFPLDHHPNKSDAMKSLINCGRNFCDLKGQHIRHCRGRAFVQVRGEIVQISINSRIMVDPAFFRQMNPNYARPRINQRSESYSGSSIDLDAILDNNQDQPKREQVKSNGVNPSEMKDADFLICCPTVLGYFSENLWMEFAVADLDQVQWSSVPFENLRILSQQRDTLLALAKTRLGLVPSIPFDDFVTGEGRGLNVLLYGGPGLGKAFTAEAMAEHLQRPLHRVAVGELIHDKCLEERVSDIFKIANHFNAILLVNEAGVFLHGRSIGGAHDHSVTVFLRKLEYFWEILFLITNRVDEFDDAVLSRMHYKLKYEDLSRESRREIWRNFLSKAHTHKGSAQVSDDELYKLEGLDLGARDIKNLVLIAHALATVHEDHVSYAHLEQAVDSNDEFAEAFSSNKRLDTMYN</sequence>
<keyword evidence="4" id="KW-1185">Reference proteome</keyword>
<evidence type="ECO:0000313" key="3">
    <source>
        <dbReference type="EMBL" id="OJD25638.1"/>
    </source>
</evidence>
<dbReference type="Gene3D" id="3.40.50.300">
    <property type="entry name" value="P-loop containing nucleotide triphosphate hydrolases"/>
    <property type="match status" value="1"/>
</dbReference>
<dbReference type="Proteomes" id="UP000242791">
    <property type="component" value="Unassembled WGS sequence"/>
</dbReference>
<dbReference type="GO" id="GO:0005524">
    <property type="term" value="F:ATP binding"/>
    <property type="evidence" value="ECO:0007669"/>
    <property type="project" value="InterPro"/>
</dbReference>
<dbReference type="Pfam" id="PF00004">
    <property type="entry name" value="AAA"/>
    <property type="match status" value="1"/>
</dbReference>
<feature type="domain" description="AAA+ ATPase" evidence="2">
    <location>
        <begin position="485"/>
        <end position="611"/>
    </location>
</feature>
<name>A0A1J9Q9Y5_9EURO</name>
<dbReference type="STRING" id="1658174.A0A1J9Q9Y5"/>
<reference evidence="3 4" key="1">
    <citation type="submission" date="2015-08" db="EMBL/GenBank/DDBJ databases">
        <title>Emmonsia species relationships and genome sequence.</title>
        <authorList>
            <person name="Cuomo C.A."/>
            <person name="Schwartz I.S."/>
            <person name="Kenyon C."/>
            <person name="De Hoog G.S."/>
            <person name="Govender N.P."/>
            <person name="Botha A."/>
            <person name="Moreno L."/>
            <person name="De Vries M."/>
            <person name="Munoz J.F."/>
            <person name="Stielow J.B."/>
        </authorList>
    </citation>
    <scope>NUCLEOTIDE SEQUENCE [LARGE SCALE GENOMIC DNA]</scope>
    <source>
        <strain evidence="3 4">EI222</strain>
    </source>
</reference>
<feature type="compositionally biased region" description="Low complexity" evidence="1">
    <location>
        <begin position="7"/>
        <end position="32"/>
    </location>
</feature>
<proteinExistence type="predicted"/>
<dbReference type="PANTHER" id="PTHR46411">
    <property type="entry name" value="FAMILY ATPASE, PUTATIVE-RELATED"/>
    <property type="match status" value="1"/>
</dbReference>
<dbReference type="Pfam" id="PF22942">
    <property type="entry name" value="DUF7025"/>
    <property type="match status" value="1"/>
</dbReference>
<dbReference type="SMART" id="SM00382">
    <property type="entry name" value="AAA"/>
    <property type="match status" value="1"/>
</dbReference>
<dbReference type="InterPro" id="IPR003959">
    <property type="entry name" value="ATPase_AAA_core"/>
</dbReference>